<evidence type="ECO:0000256" key="14">
    <source>
        <dbReference type="ARBA" id="ARBA00022806"/>
    </source>
</evidence>
<gene>
    <name evidence="34" type="ORF">HCEG_05620</name>
</gene>
<evidence type="ECO:0000256" key="20">
    <source>
        <dbReference type="ARBA" id="ARBA00047995"/>
    </source>
</evidence>
<comment type="similarity">
    <text evidence="22">Belongs to the VTC4 family.</text>
</comment>
<dbReference type="Pfam" id="PF17855">
    <property type="entry name" value="MCM_lid"/>
    <property type="match status" value="1"/>
</dbReference>
<dbReference type="VEuPathDB" id="FungiDB:I7I53_01756"/>
<dbReference type="GO" id="GO:0017116">
    <property type="term" value="F:single-stranded DNA helicase activity"/>
    <property type="evidence" value="ECO:0007669"/>
    <property type="project" value="TreeGrafter"/>
</dbReference>
<dbReference type="GO" id="GO:1902975">
    <property type="term" value="P:mitotic DNA replication initiation"/>
    <property type="evidence" value="ECO:0007669"/>
    <property type="project" value="TreeGrafter"/>
</dbReference>
<evidence type="ECO:0000256" key="6">
    <source>
        <dbReference type="ARBA" id="ARBA00012960"/>
    </source>
</evidence>
<dbReference type="CDD" id="cd14480">
    <property type="entry name" value="SPX_VTC2_like"/>
    <property type="match status" value="1"/>
</dbReference>
<comment type="catalytic activity">
    <reaction evidence="20">
        <text>ATP + H2O = ADP + phosphate + H(+)</text>
        <dbReference type="Rhea" id="RHEA:13065"/>
        <dbReference type="ChEBI" id="CHEBI:15377"/>
        <dbReference type="ChEBI" id="CHEBI:15378"/>
        <dbReference type="ChEBI" id="CHEBI:30616"/>
        <dbReference type="ChEBI" id="CHEBI:43474"/>
        <dbReference type="ChEBI" id="CHEBI:456216"/>
        <dbReference type="EC" id="3.6.4.12"/>
    </reaction>
</comment>
<dbReference type="PANTHER" id="PTHR11630">
    <property type="entry name" value="DNA REPLICATION LICENSING FACTOR MCM FAMILY MEMBER"/>
    <property type="match status" value="1"/>
</dbReference>
<dbReference type="InterPro" id="IPR041562">
    <property type="entry name" value="MCM_lid"/>
</dbReference>
<dbReference type="GO" id="GO:0000727">
    <property type="term" value="P:double-strand break repair via break-induced replication"/>
    <property type="evidence" value="ECO:0007669"/>
    <property type="project" value="TreeGrafter"/>
</dbReference>
<dbReference type="GO" id="GO:0097373">
    <property type="term" value="C:MCM core complex"/>
    <property type="evidence" value="ECO:0007669"/>
    <property type="project" value="UniProtKB-ARBA"/>
</dbReference>
<proteinExistence type="inferred from homology"/>
<evidence type="ECO:0000256" key="19">
    <source>
        <dbReference type="ARBA" id="ARBA00023242"/>
    </source>
</evidence>
<dbReference type="EC" id="2.7.4.1" evidence="6"/>
<feature type="compositionally biased region" description="Low complexity" evidence="30">
    <location>
        <begin position="1057"/>
        <end position="1076"/>
    </location>
</feature>
<feature type="region of interest" description="Disordered" evidence="30">
    <location>
        <begin position="334"/>
        <end position="368"/>
    </location>
</feature>
<keyword evidence="18 31" id="KW-0472">Membrane</keyword>
<keyword evidence="10 31" id="KW-0812">Transmembrane</keyword>
<keyword evidence="7" id="KW-0597">Phosphoprotein</keyword>
<dbReference type="GO" id="GO:0005656">
    <property type="term" value="C:nuclear pre-replicative complex"/>
    <property type="evidence" value="ECO:0007669"/>
    <property type="project" value="UniProtKB-ARBA"/>
</dbReference>
<dbReference type="InterPro" id="IPR012340">
    <property type="entry name" value="NA-bd_OB-fold"/>
</dbReference>
<dbReference type="VEuPathDB" id="FungiDB:I7I53_05411"/>
<dbReference type="InterPro" id="IPR003807">
    <property type="entry name" value="DUF202"/>
</dbReference>
<dbReference type="InterPro" id="IPR042267">
    <property type="entry name" value="VTC_sf"/>
</dbReference>
<dbReference type="PRINTS" id="PR01660">
    <property type="entry name" value="MCMPROTEIN4"/>
</dbReference>
<reference evidence="35" key="1">
    <citation type="submission" date="2008-07" db="EMBL/GenBank/DDBJ databases">
        <title>Annotation of Ajellomyces capsulatus strain H88.</title>
        <authorList>
            <person name="Champion M."/>
            <person name="Cuomo C."/>
            <person name="Ma L.-J."/>
            <person name="Henn M.R."/>
            <person name="Sil A."/>
            <person name="Goldman B."/>
            <person name="Young S.K."/>
            <person name="Kodira C.D."/>
            <person name="Zeng Q."/>
            <person name="Koehrsen M."/>
            <person name="Alvarado L."/>
            <person name="Berlin A."/>
            <person name="Borenstein D."/>
            <person name="Chen Z."/>
            <person name="Engels R."/>
            <person name="Freedman E."/>
            <person name="Gellesch M."/>
            <person name="Goldberg J."/>
            <person name="Griggs A."/>
            <person name="Gujja S."/>
            <person name="Heiman D."/>
            <person name="Hepburn T."/>
            <person name="Howarth C."/>
            <person name="Jen D."/>
            <person name="Larson L."/>
            <person name="Lewis B."/>
            <person name="Mehta T."/>
            <person name="Park D."/>
            <person name="Pearson M."/>
            <person name="Roberts A."/>
            <person name="Saif S."/>
            <person name="Shea T."/>
            <person name="Shenoy N."/>
            <person name="Sisk P."/>
            <person name="Stolte C."/>
            <person name="Sykes S."/>
            <person name="Walk T."/>
            <person name="White J."/>
            <person name="Yandava C."/>
            <person name="Klein B."/>
            <person name="McEwen J.G."/>
            <person name="Puccia R."/>
            <person name="Goldman G.H."/>
            <person name="Felipe M.S."/>
            <person name="Nino-Vega G."/>
            <person name="San-Blas G."/>
            <person name="Taylor J."/>
            <person name="Mendoza L."/>
            <person name="Galagan J."/>
            <person name="Nusbaum C."/>
            <person name="Birren B."/>
        </authorList>
    </citation>
    <scope>NUCLEOTIDE SEQUENCE [LARGE SCALE GENOMIC DNA]</scope>
    <source>
        <strain evidence="35">H88</strain>
    </source>
</reference>
<dbReference type="PANTHER" id="PTHR11630:SF66">
    <property type="entry name" value="DNA REPLICATION LICENSING FACTOR MCM4"/>
    <property type="match status" value="1"/>
</dbReference>
<evidence type="ECO:0000313" key="34">
    <source>
        <dbReference type="EMBL" id="EGC46405.1"/>
    </source>
</evidence>
<comment type="subcellular location">
    <subcellularLocation>
        <location evidence="2">Nucleus</location>
    </subcellularLocation>
    <subcellularLocation>
        <location evidence="3">Vacuole membrane</location>
        <topology evidence="3">Multi-pass membrane protein</topology>
    </subcellularLocation>
</comment>
<dbReference type="PRINTS" id="PR01657">
    <property type="entry name" value="MCMFAMILY"/>
</dbReference>
<dbReference type="GO" id="GO:0006279">
    <property type="term" value="P:premeiotic DNA replication"/>
    <property type="evidence" value="ECO:0007669"/>
    <property type="project" value="UniProtKB-ARBA"/>
</dbReference>
<dbReference type="EC" id="3.6.4.12" evidence="5"/>
<evidence type="ECO:0000256" key="9">
    <source>
        <dbReference type="ARBA" id="ARBA00022679"/>
    </source>
</evidence>
<feature type="region of interest" description="Disordered" evidence="30">
    <location>
        <begin position="1"/>
        <end position="156"/>
    </location>
</feature>
<dbReference type="GO" id="GO:0043596">
    <property type="term" value="C:nuclear replication fork"/>
    <property type="evidence" value="ECO:0007669"/>
    <property type="project" value="UniProtKB-ARBA"/>
</dbReference>
<evidence type="ECO:0000256" key="28">
    <source>
        <dbReference type="ARBA" id="ARBA00081313"/>
    </source>
</evidence>
<dbReference type="InterPro" id="IPR033762">
    <property type="entry name" value="MCM_OB"/>
</dbReference>
<evidence type="ECO:0000256" key="16">
    <source>
        <dbReference type="ARBA" id="ARBA00022989"/>
    </source>
</evidence>
<dbReference type="Pfam" id="PF09359">
    <property type="entry name" value="VTC"/>
    <property type="match status" value="1"/>
</dbReference>
<dbReference type="Gene3D" id="3.20.100.30">
    <property type="entry name" value="VTC, catalytic tunnel domain"/>
    <property type="match status" value="1"/>
</dbReference>
<dbReference type="GO" id="GO:0016887">
    <property type="term" value="F:ATP hydrolysis activity"/>
    <property type="evidence" value="ECO:0007669"/>
    <property type="project" value="RHEA"/>
</dbReference>
<keyword evidence="19" id="KW-0539">Nucleus</keyword>
<dbReference type="STRING" id="544711.F0UIK6"/>
<dbReference type="InterPro" id="IPR018966">
    <property type="entry name" value="VTC_domain"/>
</dbReference>
<comment type="cofactor">
    <cofactor evidence="1">
        <name>Mn(2+)</name>
        <dbReference type="ChEBI" id="CHEBI:29035"/>
    </cofactor>
</comment>
<dbReference type="GO" id="GO:0006271">
    <property type="term" value="P:DNA strand elongation involved in DNA replication"/>
    <property type="evidence" value="ECO:0007669"/>
    <property type="project" value="TreeGrafter"/>
</dbReference>
<feature type="compositionally biased region" description="Polar residues" evidence="30">
    <location>
        <begin position="194"/>
        <end position="203"/>
    </location>
</feature>
<evidence type="ECO:0000256" key="26">
    <source>
        <dbReference type="ARBA" id="ARBA00075894"/>
    </source>
</evidence>
<evidence type="ECO:0000256" key="11">
    <source>
        <dbReference type="ARBA" id="ARBA00022705"/>
    </source>
</evidence>
<evidence type="ECO:0000256" key="7">
    <source>
        <dbReference type="ARBA" id="ARBA00022553"/>
    </source>
</evidence>
<dbReference type="FunFam" id="3.20.100.30:FF:000001">
    <property type="entry name" value="Vacuolar transporter chaperone 4"/>
    <property type="match status" value="1"/>
</dbReference>
<evidence type="ECO:0000256" key="12">
    <source>
        <dbReference type="ARBA" id="ARBA00022741"/>
    </source>
</evidence>
<dbReference type="FunFam" id="3.40.50.300:FF:000217">
    <property type="entry name" value="DNA helicase"/>
    <property type="match status" value="1"/>
</dbReference>
<evidence type="ECO:0000256" key="13">
    <source>
        <dbReference type="ARBA" id="ARBA00022801"/>
    </source>
</evidence>
<dbReference type="OMA" id="FFRCEAC"/>
<dbReference type="OrthoDB" id="10251574at2759"/>
<dbReference type="SUPFAM" id="SSF52540">
    <property type="entry name" value="P-loop containing nucleoside triphosphate hydrolases"/>
    <property type="match status" value="1"/>
</dbReference>
<dbReference type="CDD" id="cd17755">
    <property type="entry name" value="MCM4"/>
    <property type="match status" value="1"/>
</dbReference>
<dbReference type="GO" id="GO:0008976">
    <property type="term" value="F:polyphosphate kinase activity"/>
    <property type="evidence" value="ECO:0007669"/>
    <property type="project" value="UniProtKB-EC"/>
</dbReference>
<feature type="region of interest" description="Disordered" evidence="30">
    <location>
        <begin position="183"/>
        <end position="206"/>
    </location>
</feature>
<evidence type="ECO:0000256" key="3">
    <source>
        <dbReference type="ARBA" id="ARBA00004128"/>
    </source>
</evidence>
<dbReference type="PROSITE" id="PS51382">
    <property type="entry name" value="SPX"/>
    <property type="match status" value="1"/>
</dbReference>
<evidence type="ECO:0000256" key="21">
    <source>
        <dbReference type="ARBA" id="ARBA00050204"/>
    </source>
</evidence>
<dbReference type="InterPro" id="IPR027417">
    <property type="entry name" value="P-loop_NTPase"/>
</dbReference>
<dbReference type="Pfam" id="PF02656">
    <property type="entry name" value="DUF202"/>
    <property type="match status" value="1"/>
</dbReference>
<dbReference type="FunFam" id="3.30.1640.10:FF:000011">
    <property type="entry name" value="DNA helicase"/>
    <property type="match status" value="1"/>
</dbReference>
<evidence type="ECO:0000256" key="15">
    <source>
        <dbReference type="ARBA" id="ARBA00022840"/>
    </source>
</evidence>
<dbReference type="GO" id="GO:0005524">
    <property type="term" value="F:ATP binding"/>
    <property type="evidence" value="ECO:0007669"/>
    <property type="project" value="UniProtKB-KW"/>
</dbReference>
<evidence type="ECO:0000256" key="4">
    <source>
        <dbReference type="ARBA" id="ARBA00008010"/>
    </source>
</evidence>
<evidence type="ECO:0000256" key="31">
    <source>
        <dbReference type="SAM" id="Phobius"/>
    </source>
</evidence>
<comment type="similarity">
    <text evidence="4 29">Belongs to the MCM family.</text>
</comment>
<evidence type="ECO:0000256" key="23">
    <source>
        <dbReference type="ARBA" id="ARBA00067464"/>
    </source>
</evidence>
<feature type="transmembrane region" description="Helical" evidence="31">
    <location>
        <begin position="1781"/>
        <end position="1800"/>
    </location>
</feature>
<dbReference type="GO" id="GO:0031261">
    <property type="term" value="C:DNA replication preinitiation complex"/>
    <property type="evidence" value="ECO:0007669"/>
    <property type="project" value="UniProtKB-ARBA"/>
</dbReference>
<dbReference type="GO" id="GO:0042555">
    <property type="term" value="C:MCM complex"/>
    <property type="evidence" value="ECO:0007669"/>
    <property type="project" value="InterPro"/>
</dbReference>
<feature type="transmembrane region" description="Helical" evidence="31">
    <location>
        <begin position="1739"/>
        <end position="1761"/>
    </location>
</feature>
<feature type="transmembrane region" description="Helical" evidence="31">
    <location>
        <begin position="1712"/>
        <end position="1732"/>
    </location>
</feature>
<dbReference type="Pfam" id="PF14551">
    <property type="entry name" value="MCM_N"/>
    <property type="match status" value="1"/>
</dbReference>
<evidence type="ECO:0000256" key="18">
    <source>
        <dbReference type="ARBA" id="ARBA00023136"/>
    </source>
</evidence>
<dbReference type="HOGENOM" id="CLU_002154_0_0_1"/>
<feature type="compositionally biased region" description="Polar residues" evidence="30">
    <location>
        <begin position="346"/>
        <end position="357"/>
    </location>
</feature>
<evidence type="ECO:0000256" key="1">
    <source>
        <dbReference type="ARBA" id="ARBA00001936"/>
    </source>
</evidence>
<sequence length="1806" mass="200377">MSSSGSARRRGRPARNSATSTPTRPSATNSGQPSQNASQTTPRASRSLREVGIPSSSPLRFQSSPPPEPQQDDAGSRMDISSPIREPPSTDDIERTPRANARPIGDSSPIRYMSSSSPTRANSRPSRTADIPSSSSGLFVRSSQSIGSNGLPNVSTRRGAIHSDAFGSSSSQRRRVFVNENGMPVRDGEPHSDATFSNVQPDTSEADALGGSSTRIIWGTNISIQDSMSAFKNFLYNFAKKYRMWADGASEEETRAMGAAADEKEYIKMLNDMRQLGVTGLNLDIRNLKAYPSTLKLWHQVQAYPQEIIPIMDQVVRDVMIELALKEMESLRAQANQRRQPRARDNSSVPPVTSSDIGTEAGRGQPTEVPNLMADVENKTFKVLPFGLDKTVNMRDLDPADMDKLISIKGLVIRATPIIPDMKEAFFRCETCHFSVAVDIDRGKIAEPTKCPREICGTSNSMQLIHNRSTFADKQVIKLQETPDSVPDGQTPHSVSLCAYDELVDVCKAGDRVEVTGIFRSNPVRVNPRQRTTKALFKTYVDVLHVQKTDRKKLGIDATTVEQELSEQVAGEVEHVRKITAAEEEKIKEIAARPDVYELLSRSLAPSIYEMEDVKKGILLQLFGGTNKTFEKGGNPRYRGDINVLLCGDPSTSKSQLLQYVHKIAPRGVYTSGKGSSAVGLTAYVTRDPESRQLVLESGALVLSDGGVCCIDEFDKMNDSTRSVLHEVMEQQTVSIAKAGIITTLNARTSILASANPIGSKYNPNLPVPQNIDLPPTLLSRFDLVYLVLDRIDEQNDRRLAKHLVGMYLEDTPEHGTSEEVLPVEFLTSYITYAKRHINPVITPEASTALIDSYVGMRKLGDDIRSANRRITATTRQLESMIRLAEAHARMRLSSEVLASDVEEAVRLIRSALKQAATDARTGLIDMGLLTEGTSASERRLREDLKREVLRVVEELGGRGGGSGVRWSEVLRQLNEGGSMEVEGAEFAEAVRALEAEGMHRSASPISDPRDIAPLNWNLLRICCFEQFCPSCTWISSLPMSLARRAYDDLKAALKTPYKSSPTSPTAAAAQETQPAKPKRKPWTEEDERRFVALLESELDKVFTFQKLKSDEIVARIVQSEKEANDVVAMMRAAAAGGGGNSAGGRRGSQISSRGVEAAAGSVAVGGGMAPTDEDFLLLEEDLSDIIADVHDLAKYVQLNYTGFQKIIKKHDHLPVLVFNPTKEFDERDSAISSIYYDNPETWELYTGRLKKTEGAEAIRLRWYGGMENDQIFVERKTHREDWTGEKSVKARFPIKEKHVNSFLSGRMTVESIFEKARKDGKKSEQQIADWEQLAREVQYRVVTRKLKPVTRSFYHRTAFQLPGDARVRISLDTELTMIREDNLDGRKRSGSNWRRMDIGIDYPFLQLPAQDVERFPYAILEVKLQMQAGQAPPPWIRDLISSHLVEAVPKFSKFIHGTANLFPDHIDLLPFWMPQMDVDIRKPITRRFGIERPVQTSQSTTDIMDDDGDDDDESDDDADADDAGGSDPAARNEVDARENGHASSSSVHGTNAIHFQSLQPLPQGEDNDDPLQDSSISQVMGNALDIEERIAAQRNLIDIGGDDYPLYDSEDESSGQGDLEEARRIGGWQYRIKLAKHYVRAAGRSTLNAAKYLAPVPRPTAMPINNGVSGVGRFIPPDQMQVKRFKAPKGKRIHVPVRVEPKVYFAAERTFLSWLEFSIILGSIAATLLNFGHDTVTLVSSWVFTILACLSLVYSLLLYMWRVDKIRKRRDVKHVYHEKWGPTVLCVGLLVAVCVNFGLRARSGG</sequence>
<dbReference type="InterPro" id="IPR018525">
    <property type="entry name" value="MCM_CS"/>
</dbReference>
<feature type="domain" description="SPX" evidence="33">
    <location>
        <begin position="1023"/>
        <end position="1225"/>
    </location>
</feature>
<evidence type="ECO:0000256" key="27">
    <source>
        <dbReference type="ARBA" id="ARBA00080494"/>
    </source>
</evidence>
<dbReference type="Pfam" id="PF21128">
    <property type="entry name" value="WHD_MCM4"/>
    <property type="match status" value="1"/>
</dbReference>
<feature type="region of interest" description="Disordered" evidence="30">
    <location>
        <begin position="1057"/>
        <end position="1085"/>
    </location>
</feature>
<keyword evidence="8" id="KW-0926">Vacuole</keyword>
<dbReference type="GO" id="GO:0005774">
    <property type="term" value="C:vacuolar membrane"/>
    <property type="evidence" value="ECO:0007669"/>
    <property type="project" value="UniProtKB-SubCell"/>
</dbReference>
<dbReference type="Gene3D" id="2.20.28.10">
    <property type="match status" value="1"/>
</dbReference>
<evidence type="ECO:0000256" key="30">
    <source>
        <dbReference type="SAM" id="MobiDB-lite"/>
    </source>
</evidence>
<evidence type="ECO:0000256" key="29">
    <source>
        <dbReference type="RuleBase" id="RU004070"/>
    </source>
</evidence>
<keyword evidence="11" id="KW-0235">DNA replication</keyword>
<dbReference type="InterPro" id="IPR008047">
    <property type="entry name" value="MCM_4"/>
</dbReference>
<keyword evidence="12 29" id="KW-0547">Nucleotide-binding</keyword>
<keyword evidence="17 29" id="KW-0238">DNA-binding</keyword>
<feature type="compositionally biased region" description="Polar residues" evidence="30">
    <location>
        <begin position="118"/>
        <end position="156"/>
    </location>
</feature>
<evidence type="ECO:0000259" key="33">
    <source>
        <dbReference type="PROSITE" id="PS51382"/>
    </source>
</evidence>
<name>F0UIK6_AJEC8</name>
<dbReference type="Proteomes" id="UP000008142">
    <property type="component" value="Unassembled WGS sequence"/>
</dbReference>
<dbReference type="FunFam" id="2.20.28.10:FF:000003">
    <property type="entry name" value="DNA helicase"/>
    <property type="match status" value="1"/>
</dbReference>
<evidence type="ECO:0000313" key="35">
    <source>
        <dbReference type="Proteomes" id="UP000008142"/>
    </source>
</evidence>
<dbReference type="PROSITE" id="PS50051">
    <property type="entry name" value="MCM_2"/>
    <property type="match status" value="1"/>
</dbReference>
<feature type="region of interest" description="Disordered" evidence="30">
    <location>
        <begin position="1490"/>
        <end position="1551"/>
    </location>
</feature>
<dbReference type="Gene3D" id="3.40.50.300">
    <property type="entry name" value="P-loop containing nucleotide triphosphate hydrolases"/>
    <property type="match status" value="1"/>
</dbReference>
<dbReference type="Pfam" id="PF00493">
    <property type="entry name" value="MCM"/>
    <property type="match status" value="1"/>
</dbReference>
<feature type="domain" description="MCM C-terminal AAA(+) ATPase" evidence="32">
    <location>
        <begin position="596"/>
        <end position="804"/>
    </location>
</feature>
<comment type="catalytic activity">
    <reaction evidence="21">
        <text>[phosphate](n) + ATP = [phosphate](n+1) + ADP</text>
        <dbReference type="Rhea" id="RHEA:19573"/>
        <dbReference type="Rhea" id="RHEA-COMP:9859"/>
        <dbReference type="Rhea" id="RHEA-COMP:14280"/>
        <dbReference type="ChEBI" id="CHEBI:16838"/>
        <dbReference type="ChEBI" id="CHEBI:30616"/>
        <dbReference type="ChEBI" id="CHEBI:456216"/>
        <dbReference type="EC" id="2.7.4.1"/>
    </reaction>
    <physiologicalReaction direction="left-to-right" evidence="21">
        <dbReference type="Rhea" id="RHEA:19574"/>
    </physiologicalReaction>
</comment>
<keyword evidence="13" id="KW-0378">Hydrolase</keyword>
<protein>
    <recommendedName>
        <fullName evidence="24">DNA replication licensing factor MCM4</fullName>
        <ecNumber evidence="6">2.7.4.1</ecNumber>
        <ecNumber evidence="5">3.6.4.12</ecNumber>
    </recommendedName>
    <alternativeName>
        <fullName evidence="25">DNA replication licensing factor mcm4</fullName>
    </alternativeName>
    <alternativeName>
        <fullName evidence="27">Polyphosphate kinase</fullName>
    </alternativeName>
    <alternativeName>
        <fullName evidence="26">SPX-dependent polyphosphate polymerase VTC subunit 4</fullName>
    </alternativeName>
    <alternativeName>
        <fullName evidence="28">Vacuolar membrane polyphosphate polymerase catalytic subunit</fullName>
    </alternativeName>
    <alternativeName>
        <fullName evidence="23">Vacuolar transporter chaperone complex subunit 4</fullName>
    </alternativeName>
</protein>
<evidence type="ECO:0000259" key="32">
    <source>
        <dbReference type="PROSITE" id="PS50051"/>
    </source>
</evidence>
<dbReference type="InterPro" id="IPR004331">
    <property type="entry name" value="SPX_dom"/>
</dbReference>
<accession>F0UIK6</accession>
<dbReference type="EMBL" id="DS990639">
    <property type="protein sequence ID" value="EGC46405.1"/>
    <property type="molecule type" value="Genomic_DNA"/>
</dbReference>
<feature type="compositionally biased region" description="Polar residues" evidence="30">
    <location>
        <begin position="1542"/>
        <end position="1551"/>
    </location>
</feature>
<dbReference type="Gene3D" id="3.30.1640.10">
    <property type="entry name" value="mini-chromosome maintenance (MCM) complex, chain A, domain 1"/>
    <property type="match status" value="1"/>
</dbReference>
<evidence type="ECO:0000256" key="17">
    <source>
        <dbReference type="ARBA" id="ARBA00023125"/>
    </source>
</evidence>
<feature type="compositionally biased region" description="Low complexity" evidence="30">
    <location>
        <begin position="107"/>
        <end position="117"/>
    </location>
</feature>
<evidence type="ECO:0000256" key="25">
    <source>
        <dbReference type="ARBA" id="ARBA00074938"/>
    </source>
</evidence>
<feature type="compositionally biased region" description="Low complexity" evidence="30">
    <location>
        <begin position="14"/>
        <end position="30"/>
    </location>
</feature>
<dbReference type="InterPro" id="IPR027925">
    <property type="entry name" value="MCM_N"/>
</dbReference>
<feature type="compositionally biased region" description="Acidic residues" evidence="30">
    <location>
        <begin position="1504"/>
        <end position="1525"/>
    </location>
</feature>
<organism evidence="35">
    <name type="scientific">Ajellomyces capsulatus (strain H88)</name>
    <name type="common">Darling's disease fungus</name>
    <name type="synonym">Histoplasma capsulatum</name>
    <dbReference type="NCBI Taxonomy" id="544711"/>
    <lineage>
        <taxon>Eukaryota</taxon>
        <taxon>Fungi</taxon>
        <taxon>Dikarya</taxon>
        <taxon>Ascomycota</taxon>
        <taxon>Pezizomycotina</taxon>
        <taxon>Eurotiomycetes</taxon>
        <taxon>Eurotiomycetidae</taxon>
        <taxon>Onygenales</taxon>
        <taxon>Ajellomycetaceae</taxon>
        <taxon>Histoplasma</taxon>
    </lineage>
</organism>
<keyword evidence="16 31" id="KW-1133">Transmembrane helix</keyword>
<keyword evidence="15 29" id="KW-0067">ATP-binding</keyword>
<evidence type="ECO:0000256" key="24">
    <source>
        <dbReference type="ARBA" id="ARBA00073498"/>
    </source>
</evidence>
<keyword evidence="14" id="KW-0347">Helicase</keyword>
<dbReference type="Pfam" id="PF17207">
    <property type="entry name" value="MCM_OB"/>
    <property type="match status" value="1"/>
</dbReference>
<keyword evidence="9" id="KW-0808">Transferase</keyword>
<evidence type="ECO:0000256" key="8">
    <source>
        <dbReference type="ARBA" id="ARBA00022554"/>
    </source>
</evidence>
<evidence type="ECO:0000256" key="10">
    <source>
        <dbReference type="ARBA" id="ARBA00022692"/>
    </source>
</evidence>
<dbReference type="SUPFAM" id="SSF50249">
    <property type="entry name" value="Nucleic acid-binding proteins"/>
    <property type="match status" value="1"/>
</dbReference>
<dbReference type="InterPro" id="IPR001208">
    <property type="entry name" value="MCM_dom"/>
</dbReference>
<dbReference type="PROSITE" id="PS00847">
    <property type="entry name" value="MCM_1"/>
    <property type="match status" value="1"/>
</dbReference>
<dbReference type="SMART" id="SM00350">
    <property type="entry name" value="MCM"/>
    <property type="match status" value="1"/>
</dbReference>
<dbReference type="Gene3D" id="2.40.50.140">
    <property type="entry name" value="Nucleic acid-binding proteins"/>
    <property type="match status" value="1"/>
</dbReference>
<dbReference type="CDD" id="cd07751">
    <property type="entry name" value="PolyPPase_VTC4_like"/>
    <property type="match status" value="1"/>
</dbReference>
<dbReference type="GO" id="GO:0003697">
    <property type="term" value="F:single-stranded DNA binding"/>
    <property type="evidence" value="ECO:0007669"/>
    <property type="project" value="TreeGrafter"/>
</dbReference>
<dbReference type="GO" id="GO:0006799">
    <property type="term" value="P:polyphosphate biosynthetic process"/>
    <property type="evidence" value="ECO:0007669"/>
    <property type="project" value="UniProtKB-ARBA"/>
</dbReference>
<evidence type="ECO:0000256" key="5">
    <source>
        <dbReference type="ARBA" id="ARBA00012551"/>
    </source>
</evidence>
<dbReference type="InterPro" id="IPR031327">
    <property type="entry name" value="MCM"/>
</dbReference>
<feature type="compositionally biased region" description="Basic and acidic residues" evidence="30">
    <location>
        <begin position="1531"/>
        <end position="1541"/>
    </location>
</feature>
<feature type="compositionally biased region" description="Polar residues" evidence="30">
    <location>
        <begin position="31"/>
        <end position="44"/>
    </location>
</feature>
<evidence type="ECO:0000256" key="22">
    <source>
        <dbReference type="ARBA" id="ARBA00061390"/>
    </source>
</evidence>
<evidence type="ECO:0000256" key="2">
    <source>
        <dbReference type="ARBA" id="ARBA00004123"/>
    </source>
</evidence>